<name>A0A1G7X4K8_9FLAO</name>
<dbReference type="OrthoDB" id="1432119at2"/>
<proteinExistence type="predicted"/>
<dbReference type="Proteomes" id="UP000199296">
    <property type="component" value="Unassembled WGS sequence"/>
</dbReference>
<organism evidence="1 2">
    <name type="scientific">Psychroflexus sediminis</name>
    <dbReference type="NCBI Taxonomy" id="470826"/>
    <lineage>
        <taxon>Bacteria</taxon>
        <taxon>Pseudomonadati</taxon>
        <taxon>Bacteroidota</taxon>
        <taxon>Flavobacteriia</taxon>
        <taxon>Flavobacteriales</taxon>
        <taxon>Flavobacteriaceae</taxon>
        <taxon>Psychroflexus</taxon>
    </lineage>
</organism>
<evidence type="ECO:0000313" key="2">
    <source>
        <dbReference type="Proteomes" id="UP000199296"/>
    </source>
</evidence>
<accession>A0A1G7X4K8</accession>
<protein>
    <submittedName>
        <fullName evidence="1">Uncharacterized protein</fullName>
    </submittedName>
</protein>
<dbReference type="EMBL" id="FNCW01000007">
    <property type="protein sequence ID" value="SDG79057.1"/>
    <property type="molecule type" value="Genomic_DNA"/>
</dbReference>
<reference evidence="1 2" key="1">
    <citation type="submission" date="2016-10" db="EMBL/GenBank/DDBJ databases">
        <authorList>
            <person name="de Groot N.N."/>
        </authorList>
    </citation>
    <scope>NUCLEOTIDE SEQUENCE [LARGE SCALE GENOMIC DNA]</scope>
    <source>
        <strain evidence="1 2">DSM 19803</strain>
    </source>
</reference>
<sequence>MKFSKELKEAISHLPDKEKDKLLIRLLKKDLILAKRLEFELVSAQSVDEKRTEMEEQIKERVKEFSEGFYSLGYLNMDIRFLSGDITEYVKVTKDKFGEVSLNVLLLTEVLNRNNYRIQSFSMQKGRKLLVAIIARAFKIILLAHKLHKDYHIELEDPMRKLGRLIGQNHYLMKTAIFNGFDVNWMITGDIPEDIESHYKDLRKQGYLR</sequence>
<dbReference type="AlphaFoldDB" id="A0A1G7X4K8"/>
<gene>
    <name evidence="1" type="ORF">SAMN04488027_10782</name>
</gene>
<dbReference type="RefSeq" id="WP_093368009.1">
    <property type="nucleotide sequence ID" value="NZ_FNCW01000007.1"/>
</dbReference>
<keyword evidence="2" id="KW-1185">Reference proteome</keyword>
<evidence type="ECO:0000313" key="1">
    <source>
        <dbReference type="EMBL" id="SDG79057.1"/>
    </source>
</evidence>
<dbReference type="STRING" id="470826.SAMN04488027_10782"/>